<keyword evidence="7" id="KW-1185">Reference proteome</keyword>
<dbReference type="InterPro" id="IPR012951">
    <property type="entry name" value="BBE"/>
</dbReference>
<dbReference type="EMBL" id="JAPCWZ010000006">
    <property type="protein sequence ID" value="KAK8859334.1"/>
    <property type="molecule type" value="Genomic_DNA"/>
</dbReference>
<dbReference type="Gene3D" id="3.30.465.10">
    <property type="match status" value="1"/>
</dbReference>
<reference evidence="6 7" key="1">
    <citation type="journal article" date="2024" name="IMA Fungus">
        <title>Apiospora arundinis, a panoply of carbohydrate-active enzymes and secondary metabolites.</title>
        <authorList>
            <person name="Sorensen T."/>
            <person name="Petersen C."/>
            <person name="Muurmann A.T."/>
            <person name="Christiansen J.V."/>
            <person name="Brundto M.L."/>
            <person name="Overgaard C.K."/>
            <person name="Boysen A.T."/>
            <person name="Wollenberg R.D."/>
            <person name="Larsen T.O."/>
            <person name="Sorensen J.L."/>
            <person name="Nielsen K.L."/>
            <person name="Sondergaard T.E."/>
        </authorList>
    </citation>
    <scope>NUCLEOTIDE SEQUENCE [LARGE SCALE GENOMIC DNA]</scope>
    <source>
        <strain evidence="6 7">AAU 773</strain>
    </source>
</reference>
<evidence type="ECO:0000256" key="2">
    <source>
        <dbReference type="ARBA" id="ARBA00022630"/>
    </source>
</evidence>
<evidence type="ECO:0000313" key="6">
    <source>
        <dbReference type="EMBL" id="KAK8859334.1"/>
    </source>
</evidence>
<evidence type="ECO:0000313" key="7">
    <source>
        <dbReference type="Proteomes" id="UP001390339"/>
    </source>
</evidence>
<dbReference type="Pfam" id="PF01565">
    <property type="entry name" value="FAD_binding_4"/>
    <property type="match status" value="1"/>
</dbReference>
<dbReference type="Pfam" id="PF08031">
    <property type="entry name" value="BBE"/>
    <property type="match status" value="1"/>
</dbReference>
<dbReference type="InterPro" id="IPR050416">
    <property type="entry name" value="FAD-linked_Oxidoreductase"/>
</dbReference>
<dbReference type="PANTHER" id="PTHR42973:SF15">
    <property type="entry name" value="FAD-BINDING PCMH-TYPE DOMAIN-CONTAINING PROTEIN"/>
    <property type="match status" value="1"/>
</dbReference>
<dbReference type="Gene3D" id="3.40.462.20">
    <property type="match status" value="1"/>
</dbReference>
<keyword evidence="3" id="KW-0274">FAD</keyword>
<feature type="domain" description="FAD-binding PCMH-type" evidence="5">
    <location>
        <begin position="36"/>
        <end position="214"/>
    </location>
</feature>
<dbReference type="PROSITE" id="PS51387">
    <property type="entry name" value="FAD_PCMH"/>
    <property type="match status" value="1"/>
</dbReference>
<dbReference type="InterPro" id="IPR006094">
    <property type="entry name" value="Oxid_FAD_bind_N"/>
</dbReference>
<dbReference type="InterPro" id="IPR036318">
    <property type="entry name" value="FAD-bd_PCMH-like_sf"/>
</dbReference>
<evidence type="ECO:0000256" key="3">
    <source>
        <dbReference type="ARBA" id="ARBA00022827"/>
    </source>
</evidence>
<dbReference type="InterPro" id="IPR016166">
    <property type="entry name" value="FAD-bd_PCMH"/>
</dbReference>
<organism evidence="6 7">
    <name type="scientific">Apiospora arundinis</name>
    <dbReference type="NCBI Taxonomy" id="335852"/>
    <lineage>
        <taxon>Eukaryota</taxon>
        <taxon>Fungi</taxon>
        <taxon>Dikarya</taxon>
        <taxon>Ascomycota</taxon>
        <taxon>Pezizomycotina</taxon>
        <taxon>Sordariomycetes</taxon>
        <taxon>Xylariomycetidae</taxon>
        <taxon>Amphisphaeriales</taxon>
        <taxon>Apiosporaceae</taxon>
        <taxon>Apiospora</taxon>
    </lineage>
</organism>
<dbReference type="SUPFAM" id="SSF56176">
    <property type="entry name" value="FAD-binding/transporter-associated domain-like"/>
    <property type="match status" value="1"/>
</dbReference>
<evidence type="ECO:0000259" key="5">
    <source>
        <dbReference type="PROSITE" id="PS51387"/>
    </source>
</evidence>
<dbReference type="Proteomes" id="UP001390339">
    <property type="component" value="Unassembled WGS sequence"/>
</dbReference>
<dbReference type="PANTHER" id="PTHR42973">
    <property type="entry name" value="BINDING OXIDOREDUCTASE, PUTATIVE (AFU_ORTHOLOGUE AFUA_1G17690)-RELATED"/>
    <property type="match status" value="1"/>
</dbReference>
<sequence>MAKENFVADLHGKAVPAVTANDTDWAAYAATYNVRLPFTPAVIVLPQTVEQVSMAVASASRYGMQVQARSGGHSYTSLSHGGRDGAVIIDLRRLQNVDVLGFPETDEAGIAKVGGGVRLGNLALRLFKQGERALSHGTCPSVGIGGHFTHGGYGHSSRAWSLAMDQIVAMDVVLADGSLVHVTETENKDIFYAMRGAADSFGIVVNFYLRTQPAPKKVVLWTYEFGDLIGNVGVQGAVCAMLNLQRLMHDGSVIDRQLSFGIHLGKRRFAISGVYLGPLDHYQERIRPALLRCFSDAPLQDEKCEVHGWLESLESQSGGDPLAMGESYNGRSNFFAKSVTVPEPGLSAAALTSYFEYISQVSAPSNKEKARGEEEAEDEKDQEIGWFIIIDLYGGADSQINNVIRHSDAAYPHRSALWVAQHYGFVDNEREFPTAGFALIEGLNEAMTRHMGGRCAAYINYTDSSLSREQAYALYYGDAVLRRLRAIKQRVDPGNVFAHPQSIV</sequence>
<protein>
    <submittedName>
        <fullName evidence="6">Glucooligosaccharide oxidase</fullName>
    </submittedName>
</protein>
<proteinExistence type="inferred from homology"/>
<keyword evidence="2" id="KW-0285">Flavoprotein</keyword>
<evidence type="ECO:0000256" key="1">
    <source>
        <dbReference type="ARBA" id="ARBA00005466"/>
    </source>
</evidence>
<comment type="similarity">
    <text evidence="1">Belongs to the oxygen-dependent FAD-linked oxidoreductase family.</text>
</comment>
<keyword evidence="4" id="KW-0560">Oxidoreductase</keyword>
<accession>A0ABR2I8K9</accession>
<evidence type="ECO:0000256" key="4">
    <source>
        <dbReference type="ARBA" id="ARBA00023002"/>
    </source>
</evidence>
<name>A0ABR2I8K9_9PEZI</name>
<dbReference type="InterPro" id="IPR016169">
    <property type="entry name" value="FAD-bd_PCMH_sub2"/>
</dbReference>
<comment type="caution">
    <text evidence="6">The sequence shown here is derived from an EMBL/GenBank/DDBJ whole genome shotgun (WGS) entry which is preliminary data.</text>
</comment>
<gene>
    <name evidence="6" type="ORF">PGQ11_010068</name>
</gene>